<feature type="transmembrane region" description="Helical" evidence="2">
    <location>
        <begin position="473"/>
        <end position="495"/>
    </location>
</feature>
<sequence length="532" mass="61264">MNSLFCSNCGSKVSPSDNYCPVCGKNLKNVKISIVEENQDKKDNTKVKLDDSTKIFKPITTLDGIDTTDDIKNIIKAVDEKISQNISEYEKKVSSTENLYGPDKRAPKDLTDTFSKVSTDDFKSKNIKDNKIPTKSDNKTDSINGKTKDEIVAKNQIDKDKIKKPKTQIPKKKGLKSLWKDFINEDDDEFSIFSSLEEKKPLTKEEDIELLSSTSSNRSMENTLDIPKVAIEKALEESEKEKSESINPESKNSISYKSFTEQVNEEIKKKEEDKPKETDSKKESFLNKFSLFKKKDNKKITEHKDEEKKKIPTKNSKDSLRENAKEIKEPIQKSVSQTKQSSSTFKKAFYKFISFISEKLLLFESTLNSKNKEYFKTLFIISAVLSSLPIIISMKRISFGLLVLIVLKLVFSFLKYYVSLNVATDKDWTESSEEEVRNFSFINWLVCEIFLFIAFIFSPWYGFFSFSLLSSLIAFPIATIFLFILSPLIAVALYWKQLKNKSKVNFVAWYLIPFILLDFISKFIFILVDLFM</sequence>
<comment type="caution">
    <text evidence="4">The sequence shown here is derived from an EMBL/GenBank/DDBJ whole genome shotgun (WGS) entry which is preliminary data.</text>
</comment>
<evidence type="ECO:0000256" key="2">
    <source>
        <dbReference type="SAM" id="Phobius"/>
    </source>
</evidence>
<gene>
    <name evidence="4" type="ORF">EF514_10450</name>
</gene>
<dbReference type="AlphaFoldDB" id="A0A437S482"/>
<dbReference type="InterPro" id="IPR026870">
    <property type="entry name" value="Zinc_ribbon_dom"/>
</dbReference>
<dbReference type="Proteomes" id="UP000288812">
    <property type="component" value="Unassembled WGS sequence"/>
</dbReference>
<name>A0A437S482_9FIRM</name>
<evidence type="ECO:0000313" key="5">
    <source>
        <dbReference type="Proteomes" id="UP000288812"/>
    </source>
</evidence>
<evidence type="ECO:0000256" key="1">
    <source>
        <dbReference type="SAM" id="MobiDB-lite"/>
    </source>
</evidence>
<feature type="transmembrane region" description="Helical" evidence="2">
    <location>
        <begin position="507"/>
        <end position="528"/>
    </location>
</feature>
<evidence type="ECO:0000259" key="3">
    <source>
        <dbReference type="Pfam" id="PF13240"/>
    </source>
</evidence>
<feature type="transmembrane region" description="Helical" evidence="2">
    <location>
        <begin position="398"/>
        <end position="418"/>
    </location>
</feature>
<feature type="compositionally biased region" description="Low complexity" evidence="1">
    <location>
        <begin position="245"/>
        <end position="255"/>
    </location>
</feature>
<feature type="compositionally biased region" description="Basic and acidic residues" evidence="1">
    <location>
        <begin position="102"/>
        <end position="111"/>
    </location>
</feature>
<keyword evidence="2" id="KW-0472">Membrane</keyword>
<keyword evidence="5" id="KW-1185">Reference proteome</keyword>
<feature type="region of interest" description="Disordered" evidence="1">
    <location>
        <begin position="93"/>
        <end position="112"/>
    </location>
</feature>
<dbReference type="Pfam" id="PF13240">
    <property type="entry name" value="Zn_Ribbon_1"/>
    <property type="match status" value="1"/>
</dbReference>
<organism evidence="4 5">
    <name type="scientific">Anaerosphaera multitolerans</name>
    <dbReference type="NCBI Taxonomy" id="2487351"/>
    <lineage>
        <taxon>Bacteria</taxon>
        <taxon>Bacillati</taxon>
        <taxon>Bacillota</taxon>
        <taxon>Tissierellia</taxon>
        <taxon>Tissierellales</taxon>
        <taxon>Peptoniphilaceae</taxon>
        <taxon>Anaerosphaera</taxon>
    </lineage>
</organism>
<dbReference type="OrthoDB" id="1696316at2"/>
<feature type="transmembrane region" description="Helical" evidence="2">
    <location>
        <begin position="439"/>
        <end position="461"/>
    </location>
</feature>
<dbReference type="EMBL" id="RLIH01000026">
    <property type="protein sequence ID" value="RVU53842.1"/>
    <property type="molecule type" value="Genomic_DNA"/>
</dbReference>
<proteinExistence type="predicted"/>
<accession>A0A437S482</accession>
<protein>
    <submittedName>
        <fullName evidence="4">Zinc ribbon domain-containing protein</fullName>
    </submittedName>
</protein>
<feature type="region of interest" description="Disordered" evidence="1">
    <location>
        <begin position="300"/>
        <end position="321"/>
    </location>
</feature>
<feature type="compositionally biased region" description="Polar residues" evidence="1">
    <location>
        <begin position="211"/>
        <end position="222"/>
    </location>
</feature>
<reference evidence="4 5" key="1">
    <citation type="submission" date="2018-11" db="EMBL/GenBank/DDBJ databases">
        <title>Genome sequencing and assembly of Anaerosphaera sp. nov., GS7-6-2.</title>
        <authorList>
            <person name="Rettenmaier R."/>
            <person name="Liebl W."/>
            <person name="Zverlov V."/>
        </authorList>
    </citation>
    <scope>NUCLEOTIDE SEQUENCE [LARGE SCALE GENOMIC DNA]</scope>
    <source>
        <strain evidence="4 5">GS7-6-2</strain>
    </source>
</reference>
<keyword evidence="2" id="KW-1133">Transmembrane helix</keyword>
<feature type="region of interest" description="Disordered" evidence="1">
    <location>
        <begin position="202"/>
        <end position="258"/>
    </location>
</feature>
<feature type="domain" description="Zinc-ribbon" evidence="3">
    <location>
        <begin position="5"/>
        <end position="27"/>
    </location>
</feature>
<feature type="compositionally biased region" description="Basic and acidic residues" evidence="1">
    <location>
        <begin position="230"/>
        <end position="244"/>
    </location>
</feature>
<keyword evidence="2" id="KW-0812">Transmembrane</keyword>
<evidence type="ECO:0000313" key="4">
    <source>
        <dbReference type="EMBL" id="RVU53842.1"/>
    </source>
</evidence>